<dbReference type="Proteomes" id="UP000614811">
    <property type="component" value="Unassembled WGS sequence"/>
</dbReference>
<name>A0A918RGQ6_9GAMM</name>
<gene>
    <name evidence="1" type="ORF">GCM10008090_04850</name>
</gene>
<comment type="caution">
    <text evidence="1">The sequence shown here is derived from an EMBL/GenBank/DDBJ whole genome shotgun (WGS) entry which is preliminary data.</text>
</comment>
<reference evidence="1" key="2">
    <citation type="submission" date="2020-09" db="EMBL/GenBank/DDBJ databases">
        <authorList>
            <person name="Sun Q."/>
            <person name="Kim S."/>
        </authorList>
    </citation>
    <scope>NUCLEOTIDE SEQUENCE</scope>
    <source>
        <strain evidence="1">KCTC 12711</strain>
    </source>
</reference>
<dbReference type="AlphaFoldDB" id="A0A918RGQ6"/>
<proteinExistence type="predicted"/>
<reference evidence="1" key="1">
    <citation type="journal article" date="2014" name="Int. J. Syst. Evol. Microbiol.">
        <title>Complete genome sequence of Corynebacterium casei LMG S-19264T (=DSM 44701T), isolated from a smear-ripened cheese.</title>
        <authorList>
            <consortium name="US DOE Joint Genome Institute (JGI-PGF)"/>
            <person name="Walter F."/>
            <person name="Albersmeier A."/>
            <person name="Kalinowski J."/>
            <person name="Ruckert C."/>
        </authorList>
    </citation>
    <scope>NUCLEOTIDE SEQUENCE</scope>
    <source>
        <strain evidence="1">KCTC 12711</strain>
    </source>
</reference>
<evidence type="ECO:0000313" key="2">
    <source>
        <dbReference type="Proteomes" id="UP000614811"/>
    </source>
</evidence>
<sequence>MAHGRPVINTNLSSGVPWVARDGREAITVTADDVEELSAAIQRFAYDCELVDQRGEAAERRVKSEFNYTLFCDRTEALYSALCVKGSDHG</sequence>
<accession>A0A918RGQ6</accession>
<dbReference type="Gene3D" id="3.40.50.2000">
    <property type="entry name" value="Glycogen Phosphorylase B"/>
    <property type="match status" value="2"/>
</dbReference>
<dbReference type="EMBL" id="BMXA01000001">
    <property type="protein sequence ID" value="GGZ99301.1"/>
    <property type="molecule type" value="Genomic_DNA"/>
</dbReference>
<evidence type="ECO:0000313" key="1">
    <source>
        <dbReference type="EMBL" id="GGZ99301.1"/>
    </source>
</evidence>
<organism evidence="1 2">
    <name type="scientific">Arenicella chitinivorans</name>
    <dbReference type="NCBI Taxonomy" id="1329800"/>
    <lineage>
        <taxon>Bacteria</taxon>
        <taxon>Pseudomonadati</taxon>
        <taxon>Pseudomonadota</taxon>
        <taxon>Gammaproteobacteria</taxon>
        <taxon>Arenicellales</taxon>
        <taxon>Arenicellaceae</taxon>
        <taxon>Arenicella</taxon>
    </lineage>
</organism>
<protein>
    <submittedName>
        <fullName evidence="1">Uncharacterized protein</fullName>
    </submittedName>
</protein>
<keyword evidence="2" id="KW-1185">Reference proteome</keyword>
<dbReference type="SUPFAM" id="SSF53756">
    <property type="entry name" value="UDP-Glycosyltransferase/glycogen phosphorylase"/>
    <property type="match status" value="1"/>
</dbReference>